<dbReference type="EMBL" id="CP008956">
    <property type="protein sequence ID" value="QJQ02436.1"/>
    <property type="molecule type" value="Genomic_DNA"/>
</dbReference>
<protein>
    <submittedName>
        <fullName evidence="1">DUF1436 domain-containing protein</fullName>
    </submittedName>
</protein>
<sequence length="163" mass="17998">MLSNKARANVGFNGDFFEVISISSGMIDFPEPTSEVRYLPDVTNEILGEAVVLALIESKHVSPAVFQEILASGKIQRISEERSKYTLKRYGYKSKKAMLKNMAFCLITVNGGEFMIQPTHHRLIDSFSGLPREEVLSVSLNASNAELGVAIREGIKRCTSALD</sequence>
<proteinExistence type="predicted"/>
<dbReference type="RefSeq" id="WP_017452254.1">
    <property type="nucleotide sequence ID" value="NZ_CP008956.1"/>
</dbReference>
<accession>A0A6M3ZV78</accession>
<dbReference type="Pfam" id="PF07262">
    <property type="entry name" value="CdiI"/>
    <property type="match status" value="1"/>
</dbReference>
<evidence type="ECO:0000313" key="1">
    <source>
        <dbReference type="EMBL" id="QJQ02436.1"/>
    </source>
</evidence>
<dbReference type="InterPro" id="IPR037891">
    <property type="entry name" value="Cdil-like_sf"/>
</dbReference>
<reference evidence="1 2" key="1">
    <citation type="journal article" date="2012" name="J. Bacteriol.">
        <title>Genome sequence of the pathogenic Herbaspirillum seropedicae strain Os34, isolated from rice roots.</title>
        <authorList>
            <person name="Ye W."/>
            <person name="Ye S."/>
            <person name="Liu J."/>
            <person name="Chang S."/>
            <person name="Chen M."/>
            <person name="Zhu B."/>
            <person name="Guo L."/>
            <person name="An Q."/>
        </authorList>
    </citation>
    <scope>NUCLEOTIDE SEQUENCE [LARGE SCALE GENOMIC DNA]</scope>
    <source>
        <strain evidence="1 2">Os34</strain>
    </source>
</reference>
<dbReference type="Proteomes" id="UP000501648">
    <property type="component" value="Chromosome"/>
</dbReference>
<gene>
    <name evidence="1" type="ORF">C798_20015</name>
</gene>
<dbReference type="CDD" id="cd13445">
    <property type="entry name" value="CDI_inhibitor_EC869_like"/>
    <property type="match status" value="1"/>
</dbReference>
<evidence type="ECO:0000313" key="2">
    <source>
        <dbReference type="Proteomes" id="UP000501648"/>
    </source>
</evidence>
<dbReference type="InterPro" id="IPR009888">
    <property type="entry name" value="CdiI_Proteobact"/>
</dbReference>
<name>A0A6M3ZV78_9BURK</name>
<organism evidence="1 2">
    <name type="scientific">Herbaspirillum rubrisubalbicans Os34</name>
    <dbReference type="NCBI Taxonomy" id="1235827"/>
    <lineage>
        <taxon>Bacteria</taxon>
        <taxon>Pseudomonadati</taxon>
        <taxon>Pseudomonadota</taxon>
        <taxon>Betaproteobacteria</taxon>
        <taxon>Burkholderiales</taxon>
        <taxon>Oxalobacteraceae</taxon>
        <taxon>Herbaspirillum</taxon>
    </lineage>
</organism>
<dbReference type="AlphaFoldDB" id="A0A6M3ZV78"/>
<dbReference type="Gene3D" id="3.40.1590.10">
    <property type="entry name" value="NMB0488-like"/>
    <property type="match status" value="1"/>
</dbReference>
<dbReference type="SUPFAM" id="SSF160207">
    <property type="entry name" value="NMB0488-like"/>
    <property type="match status" value="1"/>
</dbReference>